<feature type="compositionally biased region" description="Basic residues" evidence="1">
    <location>
        <begin position="1"/>
        <end position="10"/>
    </location>
</feature>
<sequence>MNSVPRRRTTGNKLCAEASGDSRAPDEYNMVRL</sequence>
<protein>
    <submittedName>
        <fullName evidence="2">Uncharacterized protein</fullName>
    </submittedName>
</protein>
<organism evidence="2 3">
    <name type="scientific">Corchorus capsularis</name>
    <name type="common">Jute</name>
    <dbReference type="NCBI Taxonomy" id="210143"/>
    <lineage>
        <taxon>Eukaryota</taxon>
        <taxon>Viridiplantae</taxon>
        <taxon>Streptophyta</taxon>
        <taxon>Embryophyta</taxon>
        <taxon>Tracheophyta</taxon>
        <taxon>Spermatophyta</taxon>
        <taxon>Magnoliopsida</taxon>
        <taxon>eudicotyledons</taxon>
        <taxon>Gunneridae</taxon>
        <taxon>Pentapetalae</taxon>
        <taxon>rosids</taxon>
        <taxon>malvids</taxon>
        <taxon>Malvales</taxon>
        <taxon>Malvaceae</taxon>
        <taxon>Grewioideae</taxon>
        <taxon>Apeibeae</taxon>
        <taxon>Corchorus</taxon>
    </lineage>
</organism>
<name>A0A1R3JX93_COCAP</name>
<dbReference type="Gramene" id="OMO99444">
    <property type="protein sequence ID" value="OMO99444"/>
    <property type="gene ID" value="CCACVL1_03801"/>
</dbReference>
<dbReference type="AlphaFoldDB" id="A0A1R3JX93"/>
<dbReference type="Proteomes" id="UP000188268">
    <property type="component" value="Unassembled WGS sequence"/>
</dbReference>
<evidence type="ECO:0000313" key="2">
    <source>
        <dbReference type="EMBL" id="OMO99444.1"/>
    </source>
</evidence>
<keyword evidence="3" id="KW-1185">Reference proteome</keyword>
<evidence type="ECO:0000313" key="3">
    <source>
        <dbReference type="Proteomes" id="UP000188268"/>
    </source>
</evidence>
<evidence type="ECO:0000256" key="1">
    <source>
        <dbReference type="SAM" id="MobiDB-lite"/>
    </source>
</evidence>
<dbReference type="EMBL" id="AWWV01006875">
    <property type="protein sequence ID" value="OMO99444.1"/>
    <property type="molecule type" value="Genomic_DNA"/>
</dbReference>
<gene>
    <name evidence="2" type="ORF">CCACVL1_03801</name>
</gene>
<comment type="caution">
    <text evidence="2">The sequence shown here is derived from an EMBL/GenBank/DDBJ whole genome shotgun (WGS) entry which is preliminary data.</text>
</comment>
<reference evidence="2 3" key="1">
    <citation type="submission" date="2013-09" db="EMBL/GenBank/DDBJ databases">
        <title>Corchorus capsularis genome sequencing.</title>
        <authorList>
            <person name="Alam M."/>
            <person name="Haque M.S."/>
            <person name="Islam M.S."/>
            <person name="Emdad E.M."/>
            <person name="Islam M.M."/>
            <person name="Ahmed B."/>
            <person name="Halim A."/>
            <person name="Hossen Q.M.M."/>
            <person name="Hossain M.Z."/>
            <person name="Ahmed R."/>
            <person name="Khan M.M."/>
            <person name="Islam R."/>
            <person name="Rashid M.M."/>
            <person name="Khan S.A."/>
            <person name="Rahman M.S."/>
            <person name="Alam M."/>
        </authorList>
    </citation>
    <scope>NUCLEOTIDE SEQUENCE [LARGE SCALE GENOMIC DNA]</scope>
    <source>
        <strain evidence="3">cv. CVL-1</strain>
        <tissue evidence="2">Whole seedling</tissue>
    </source>
</reference>
<feature type="region of interest" description="Disordered" evidence="1">
    <location>
        <begin position="1"/>
        <end position="33"/>
    </location>
</feature>
<accession>A0A1R3JX93</accession>
<proteinExistence type="predicted"/>